<organism evidence="1 2">
    <name type="scientific">Archangium violaceum Cb vi76</name>
    <dbReference type="NCBI Taxonomy" id="1406225"/>
    <lineage>
        <taxon>Bacteria</taxon>
        <taxon>Pseudomonadati</taxon>
        <taxon>Myxococcota</taxon>
        <taxon>Myxococcia</taxon>
        <taxon>Myxococcales</taxon>
        <taxon>Cystobacterineae</taxon>
        <taxon>Archangiaceae</taxon>
        <taxon>Archangium</taxon>
    </lineage>
</organism>
<dbReference type="RefSeq" id="WP_043392510.1">
    <property type="nucleotide sequence ID" value="NZ_JPMI01000056.1"/>
</dbReference>
<evidence type="ECO:0000313" key="1">
    <source>
        <dbReference type="EMBL" id="KFA93346.1"/>
    </source>
</evidence>
<name>A0A084SY11_9BACT</name>
<dbReference type="Proteomes" id="UP000028547">
    <property type="component" value="Unassembled WGS sequence"/>
</dbReference>
<gene>
    <name evidence="1" type="ORF">Q664_09790</name>
</gene>
<comment type="caution">
    <text evidence="1">The sequence shown here is derived from an EMBL/GenBank/DDBJ whole genome shotgun (WGS) entry which is preliminary data.</text>
</comment>
<protein>
    <submittedName>
        <fullName evidence="1">Uncharacterized protein</fullName>
    </submittedName>
</protein>
<evidence type="ECO:0000313" key="2">
    <source>
        <dbReference type="Proteomes" id="UP000028547"/>
    </source>
</evidence>
<proteinExistence type="predicted"/>
<sequence length="180" mass="20383">MDREAVEKLQRAGLKVEQPEMLRVAIQRDENKRVVTVRNEVPVMGNEGLVLLPLKPISQLWTGSAVPPDLSRTPPPQYQPFLLLLESTAANYCAAQGRPETDEEFERLFRQLRRRPDGTDAHPLFSYLQGAARLYMSLRDVSQAEFEAVVNRLSQSAKWHSTHTGSTNYHREVLQGVFGA</sequence>
<reference evidence="1 2" key="1">
    <citation type="submission" date="2014-07" db="EMBL/GenBank/DDBJ databases">
        <title>Draft Genome Sequence of Gephyronic Acid Producer, Cystobacter violaceus Strain Cb vi76.</title>
        <authorList>
            <person name="Stevens D.C."/>
            <person name="Young J."/>
            <person name="Carmichael R."/>
            <person name="Tan J."/>
            <person name="Taylor R.E."/>
        </authorList>
    </citation>
    <scope>NUCLEOTIDE SEQUENCE [LARGE SCALE GENOMIC DNA]</scope>
    <source>
        <strain evidence="1 2">Cb vi76</strain>
    </source>
</reference>
<dbReference type="EMBL" id="JPMI01000056">
    <property type="protein sequence ID" value="KFA93346.1"/>
    <property type="molecule type" value="Genomic_DNA"/>
</dbReference>
<dbReference type="AlphaFoldDB" id="A0A084SY11"/>
<accession>A0A084SY11</accession>